<reference evidence="1" key="1">
    <citation type="submission" date="2021-01" db="UniProtKB">
        <authorList>
            <consortium name="EnsemblPlants"/>
        </authorList>
    </citation>
    <scope>IDENTIFICATION</scope>
</reference>
<organism evidence="1 2">
    <name type="scientific">Kalanchoe fedtschenkoi</name>
    <name type="common">Lavender scallops</name>
    <name type="synonym">South American air plant</name>
    <dbReference type="NCBI Taxonomy" id="63787"/>
    <lineage>
        <taxon>Eukaryota</taxon>
        <taxon>Viridiplantae</taxon>
        <taxon>Streptophyta</taxon>
        <taxon>Embryophyta</taxon>
        <taxon>Tracheophyta</taxon>
        <taxon>Spermatophyta</taxon>
        <taxon>Magnoliopsida</taxon>
        <taxon>eudicotyledons</taxon>
        <taxon>Gunneridae</taxon>
        <taxon>Pentapetalae</taxon>
        <taxon>Saxifragales</taxon>
        <taxon>Crassulaceae</taxon>
        <taxon>Kalanchoe</taxon>
    </lineage>
</organism>
<sequence>MVIVDQNIFLNISLNFSDRLAKSHFKYQELQFDVLVTRQSMDLLILLIPNEDLDNIFEEYDRVCKTTMPTRGKASRLRLLVLAGHLWWWAILSCFL</sequence>
<evidence type="ECO:0000313" key="2">
    <source>
        <dbReference type="Proteomes" id="UP000594263"/>
    </source>
</evidence>
<protein>
    <submittedName>
        <fullName evidence="1">Uncharacterized protein</fullName>
    </submittedName>
</protein>
<accession>A0A7N0USL1</accession>
<name>A0A7N0USL1_KALFE</name>
<dbReference type="AlphaFoldDB" id="A0A7N0USL1"/>
<dbReference type="EnsemblPlants" id="Kaladp0082s0133.1.v1.1">
    <property type="protein sequence ID" value="Kaladp0082s0133.1.v1.1.CDS.1"/>
    <property type="gene ID" value="Kaladp0082s0133.v1.1"/>
</dbReference>
<dbReference type="Gramene" id="Kaladp0082s0133.1.v1.1">
    <property type="protein sequence ID" value="Kaladp0082s0133.1.v1.1.CDS.1"/>
    <property type="gene ID" value="Kaladp0082s0133.v1.1"/>
</dbReference>
<dbReference type="SUPFAM" id="SSF54277">
    <property type="entry name" value="CAD &amp; PB1 domains"/>
    <property type="match status" value="1"/>
</dbReference>
<proteinExistence type="predicted"/>
<dbReference type="Proteomes" id="UP000594263">
    <property type="component" value="Unplaced"/>
</dbReference>
<keyword evidence="2" id="KW-1185">Reference proteome</keyword>
<evidence type="ECO:0000313" key="1">
    <source>
        <dbReference type="EnsemblPlants" id="Kaladp0082s0133.1.v1.1.CDS.1"/>
    </source>
</evidence>